<dbReference type="Proteomes" id="UP000295075">
    <property type="component" value="Unassembled WGS sequence"/>
</dbReference>
<proteinExistence type="predicted"/>
<dbReference type="RefSeq" id="WP_132400321.1">
    <property type="nucleotide sequence ID" value="NZ_SMKA01000002.1"/>
</dbReference>
<evidence type="ECO:0000313" key="1">
    <source>
        <dbReference type="EMBL" id="TDC35503.1"/>
    </source>
</evidence>
<dbReference type="OrthoDB" id="3687546at2"/>
<dbReference type="EMBL" id="SMKA01000002">
    <property type="protein sequence ID" value="TDC35503.1"/>
    <property type="molecule type" value="Genomic_DNA"/>
</dbReference>
<accession>A0A4R4QJL5</accession>
<keyword evidence="2" id="KW-1185">Reference proteome</keyword>
<protein>
    <recommendedName>
        <fullName evidence="3">L-tyrosine 3-hydroxylase</fullName>
    </recommendedName>
</protein>
<name>A0A4R4QJL5_9ACTN</name>
<evidence type="ECO:0008006" key="3">
    <source>
        <dbReference type="Google" id="ProtNLM"/>
    </source>
</evidence>
<dbReference type="AlphaFoldDB" id="A0A4R4QJL5"/>
<evidence type="ECO:0000313" key="2">
    <source>
        <dbReference type="Proteomes" id="UP000295075"/>
    </source>
</evidence>
<sequence>MAVFLAELPAGGQWDFGGREYGLEPLVLPPPGDPTEPADENSWTERVRVCRQLEAVLDNPRSVSLEAPPDDLVYWFRWITGHQVSFVLWRLIAQTLADLESGRVSPEAASTTLAGHINGCSVMLLYTGSCPPDIYHAVIRASMRLHHPAFSGTWAPDYGPVRALFRRSMTVGEPDGPVARAVRTNQLMHAGVAAALVPDGPSLLQACGLDGSSDLRQLQAIYDCYFLTLRARTTQGSMVAQLLRRLTAIVQDLDVFGLRPGLLDEPGFGTPGIRQLADDSGRILAGVATAVAEPRPRRRR</sequence>
<gene>
    <name evidence="1" type="ORF">E1261_01170</name>
</gene>
<reference evidence="1 2" key="1">
    <citation type="submission" date="2019-03" db="EMBL/GenBank/DDBJ databases">
        <title>Draft genome sequences of novel Actinobacteria.</title>
        <authorList>
            <person name="Sahin N."/>
            <person name="Ay H."/>
            <person name="Saygin H."/>
        </authorList>
    </citation>
    <scope>NUCLEOTIDE SEQUENCE [LARGE SCALE GENOMIC DNA]</scope>
    <source>
        <strain evidence="1 2">JCM 30547</strain>
    </source>
</reference>
<organism evidence="1 2">
    <name type="scientific">Kribbella albertanoniae</name>
    <dbReference type="NCBI Taxonomy" id="1266829"/>
    <lineage>
        <taxon>Bacteria</taxon>
        <taxon>Bacillati</taxon>
        <taxon>Actinomycetota</taxon>
        <taxon>Actinomycetes</taxon>
        <taxon>Propionibacteriales</taxon>
        <taxon>Kribbellaceae</taxon>
        <taxon>Kribbella</taxon>
    </lineage>
</organism>
<comment type="caution">
    <text evidence="1">The sequence shown here is derived from an EMBL/GenBank/DDBJ whole genome shotgun (WGS) entry which is preliminary data.</text>
</comment>